<dbReference type="EMBL" id="AP018558">
    <property type="protein sequence ID" value="BBD76364.1"/>
    <property type="molecule type" value="Genomic_DNA"/>
</dbReference>
<dbReference type="PANTHER" id="PTHR35303:SF5">
    <property type="entry name" value="OS02G0197800 PROTEIN"/>
    <property type="match status" value="1"/>
</dbReference>
<evidence type="ECO:0000313" key="4">
    <source>
        <dbReference type="EMBL" id="BBD76364.1"/>
    </source>
</evidence>
<protein>
    <recommendedName>
        <fullName evidence="3">Gamma-butyrobetaine hydroxylase-like N-terminal domain-containing protein</fullName>
    </recommendedName>
</protein>
<dbReference type="PANTHER" id="PTHR35303">
    <property type="entry name" value="OS02G0197800 PROTEIN"/>
    <property type="match status" value="1"/>
</dbReference>
<keyword evidence="5" id="KW-1185">Reference proteome</keyword>
<evidence type="ECO:0000256" key="2">
    <source>
        <dbReference type="ARBA" id="ARBA00023004"/>
    </source>
</evidence>
<feature type="domain" description="Gamma-butyrobetaine hydroxylase-like N-terminal" evidence="3">
    <location>
        <begin position="17"/>
        <end position="99"/>
    </location>
</feature>
<dbReference type="AlphaFoldDB" id="A0A2Z6DVA2"/>
<evidence type="ECO:0000313" key="5">
    <source>
        <dbReference type="Proteomes" id="UP000262004"/>
    </source>
</evidence>
<evidence type="ECO:0000259" key="3">
    <source>
        <dbReference type="Pfam" id="PF06155"/>
    </source>
</evidence>
<dbReference type="Proteomes" id="UP000262004">
    <property type="component" value="Chromosome"/>
</dbReference>
<sequence length="150" mass="16478">MRTMNLDPRHVPESVVYHQRRNQLEITFADGATFTFDPEYLRVFSPSAEVQGHGPGQSVLQTGKKGVRIDRLTPSGHYALQIAFSDGHDSGIYTWTYLRELGETYAARWADYLAQLQAAGASREPTSHTNTEASRLSDAACGCGQGGCAR</sequence>
<gene>
    <name evidence="4" type="ORF">HPTL_0094</name>
</gene>
<dbReference type="GO" id="GO:0046872">
    <property type="term" value="F:metal ion binding"/>
    <property type="evidence" value="ECO:0007669"/>
    <property type="project" value="UniProtKB-KW"/>
</dbReference>
<dbReference type="Gene3D" id="3.30.2020.30">
    <property type="match status" value="1"/>
</dbReference>
<accession>A0A2Z6DVA2</accession>
<name>A0A2Z6DVA2_HYDTE</name>
<dbReference type="Pfam" id="PF06155">
    <property type="entry name" value="GBBH-like_N"/>
    <property type="match status" value="1"/>
</dbReference>
<proteinExistence type="predicted"/>
<keyword evidence="1" id="KW-0479">Metal-binding</keyword>
<organism evidence="4 5">
    <name type="scientific">Hydrogenophilus thermoluteolus</name>
    <name type="common">Pseudomonas hydrogenothermophila</name>
    <dbReference type="NCBI Taxonomy" id="297"/>
    <lineage>
        <taxon>Bacteria</taxon>
        <taxon>Pseudomonadati</taxon>
        <taxon>Pseudomonadota</taxon>
        <taxon>Hydrogenophilia</taxon>
        <taxon>Hydrogenophilales</taxon>
        <taxon>Hydrogenophilaceae</taxon>
        <taxon>Hydrogenophilus</taxon>
    </lineage>
</organism>
<keyword evidence="2" id="KW-0408">Iron</keyword>
<evidence type="ECO:0000256" key="1">
    <source>
        <dbReference type="ARBA" id="ARBA00022723"/>
    </source>
</evidence>
<dbReference type="KEGG" id="htl:HPTL_0094"/>
<dbReference type="InterPro" id="IPR010376">
    <property type="entry name" value="GBBH-like_N"/>
</dbReference>
<dbReference type="InterPro" id="IPR038492">
    <property type="entry name" value="GBBH-like_N_sf"/>
</dbReference>
<reference evidence="4 5" key="1">
    <citation type="submission" date="2018-04" db="EMBL/GenBank/DDBJ databases">
        <title>Complete genome sequence of Hydrogenophilus thermoluteolus TH-1.</title>
        <authorList>
            <person name="Arai H."/>
        </authorList>
    </citation>
    <scope>NUCLEOTIDE SEQUENCE [LARGE SCALE GENOMIC DNA]</scope>
    <source>
        <strain evidence="4 5">TH-1</strain>
    </source>
</reference>